<dbReference type="PATRIC" id="fig|1637975.4.peg.1018"/>
<dbReference type="EMBL" id="LJIX01000006">
    <property type="protein sequence ID" value="KQL18287.1"/>
    <property type="molecule type" value="Genomic_DNA"/>
</dbReference>
<gene>
    <name evidence="1" type="ORF">AN957_06585</name>
</gene>
<dbReference type="AlphaFoldDB" id="A0A0Q3VF72"/>
<protein>
    <submittedName>
        <fullName evidence="1">Uncharacterized protein</fullName>
    </submittedName>
</protein>
<evidence type="ECO:0000313" key="1">
    <source>
        <dbReference type="EMBL" id="KQL18287.1"/>
    </source>
</evidence>
<comment type="caution">
    <text evidence="1">The sequence shown here is derived from an EMBL/GenBank/DDBJ whole genome shotgun (WGS) entry which is preliminary data.</text>
</comment>
<accession>A0A0Q3VF72</accession>
<sequence>MYKFYHLLLSTNFGNTGWVGYAHNTSTEKVAKAEEKRIVDGDPTEFFGDVYELTEESPNIIIGT</sequence>
<keyword evidence="2" id="KW-1185">Reference proteome</keyword>
<organism evidence="1 2">
    <name type="scientific">Cytobacillus solani</name>
    <dbReference type="NCBI Taxonomy" id="1637975"/>
    <lineage>
        <taxon>Bacteria</taxon>
        <taxon>Bacillati</taxon>
        <taxon>Bacillota</taxon>
        <taxon>Bacilli</taxon>
        <taxon>Bacillales</taxon>
        <taxon>Bacillaceae</taxon>
        <taxon>Cytobacillus</taxon>
    </lineage>
</organism>
<name>A0A0Q3VF72_9BACI</name>
<dbReference type="Proteomes" id="UP000050996">
    <property type="component" value="Unassembled WGS sequence"/>
</dbReference>
<evidence type="ECO:0000313" key="2">
    <source>
        <dbReference type="Proteomes" id="UP000050996"/>
    </source>
</evidence>
<proteinExistence type="predicted"/>
<reference evidence="1 2" key="1">
    <citation type="submission" date="2015-09" db="EMBL/GenBank/DDBJ databases">
        <title>Genome sequencing project for genomic taxonomy and phylogenomics of Bacillus-like bacteria.</title>
        <authorList>
            <person name="Liu B."/>
            <person name="Wang J."/>
            <person name="Zhu Y."/>
            <person name="Liu G."/>
            <person name="Chen Q."/>
            <person name="Chen Z."/>
            <person name="Lan J."/>
            <person name="Che J."/>
            <person name="Ge C."/>
            <person name="Shi H."/>
            <person name="Pan Z."/>
            <person name="Liu X."/>
        </authorList>
    </citation>
    <scope>NUCLEOTIDE SEQUENCE [LARGE SCALE GENOMIC DNA]</scope>
    <source>
        <strain evidence="1 2">FJAT-18043</strain>
    </source>
</reference>
<dbReference type="RefSeq" id="WP_053474754.1">
    <property type="nucleotide sequence ID" value="NZ_CP041305.1"/>
</dbReference>